<proteinExistence type="predicted"/>
<evidence type="ECO:0000313" key="3">
    <source>
        <dbReference type="EMBL" id="KAG6386514.1"/>
    </source>
</evidence>
<dbReference type="Gene3D" id="1.25.40.10">
    <property type="entry name" value="Tetratricopeptide repeat domain"/>
    <property type="match status" value="2"/>
</dbReference>
<keyword evidence="4" id="KW-1185">Reference proteome</keyword>
<dbReference type="InterPro" id="IPR002885">
    <property type="entry name" value="PPR_rpt"/>
</dbReference>
<evidence type="ECO:0008006" key="5">
    <source>
        <dbReference type="Google" id="ProtNLM"/>
    </source>
</evidence>
<dbReference type="Pfam" id="PF13041">
    <property type="entry name" value="PPR_2"/>
    <property type="match status" value="1"/>
</dbReference>
<comment type="caution">
    <text evidence="3">The sequence shown here is derived from an EMBL/GenBank/DDBJ whole genome shotgun (WGS) entry which is preliminary data.</text>
</comment>
<dbReference type="PANTHER" id="PTHR47926">
    <property type="entry name" value="PENTATRICOPEPTIDE REPEAT-CONTAINING PROTEIN"/>
    <property type="match status" value="1"/>
</dbReference>
<sequence>MVKVVSLGVEGRLGNLDQIAAIHTNIIKNGQEQDHFVVFELLRACSRFDAIDYAMEVFRRTRQPNVYVYTAIIDALVACGSSYHAISSYVHMIENSVCPDNFVVNSVLKACALELDLRVEFDDMQKVFDEMPQRDIVATTVMISSYSEHGLVDRALAVFDLPKVRDTVCWTAMIDGLVRNGEMSKSLECFRQMQREGVRANEVTAVCMLSACAYLGALELGKWVHSYIEKYAIKVNHFVASALVTMYLRCGSIREAERAFEEAKKKDVST</sequence>
<dbReference type="NCBIfam" id="TIGR00756">
    <property type="entry name" value="PPR"/>
    <property type="match status" value="1"/>
</dbReference>
<reference evidence="3" key="1">
    <citation type="submission" date="2018-01" db="EMBL/GenBank/DDBJ databases">
        <authorList>
            <person name="Mao J.F."/>
        </authorList>
    </citation>
    <scope>NUCLEOTIDE SEQUENCE</scope>
    <source>
        <strain evidence="3">Huo1</strain>
        <tissue evidence="3">Leaf</tissue>
    </source>
</reference>
<organism evidence="3">
    <name type="scientific">Salvia splendens</name>
    <name type="common">Scarlet sage</name>
    <dbReference type="NCBI Taxonomy" id="180675"/>
    <lineage>
        <taxon>Eukaryota</taxon>
        <taxon>Viridiplantae</taxon>
        <taxon>Streptophyta</taxon>
        <taxon>Embryophyta</taxon>
        <taxon>Tracheophyta</taxon>
        <taxon>Spermatophyta</taxon>
        <taxon>Magnoliopsida</taxon>
        <taxon>eudicotyledons</taxon>
        <taxon>Gunneridae</taxon>
        <taxon>Pentapetalae</taxon>
        <taxon>asterids</taxon>
        <taxon>lamiids</taxon>
        <taxon>Lamiales</taxon>
        <taxon>Lamiaceae</taxon>
        <taxon>Nepetoideae</taxon>
        <taxon>Mentheae</taxon>
        <taxon>Salviinae</taxon>
        <taxon>Salvia</taxon>
        <taxon>Salvia subgen. Calosphace</taxon>
        <taxon>core Calosphace</taxon>
    </lineage>
</organism>
<evidence type="ECO:0000256" key="2">
    <source>
        <dbReference type="PROSITE-ProRule" id="PRU00708"/>
    </source>
</evidence>
<name>A0A8X8W238_SALSN</name>
<evidence type="ECO:0000256" key="1">
    <source>
        <dbReference type="ARBA" id="ARBA00022737"/>
    </source>
</evidence>
<protein>
    <recommendedName>
        <fullName evidence="5">Pentatricopeptide repeat domain-containing protein 1</fullName>
    </recommendedName>
</protein>
<gene>
    <name evidence="3" type="ORF">SASPL_155417</name>
</gene>
<dbReference type="Proteomes" id="UP000298416">
    <property type="component" value="Unassembled WGS sequence"/>
</dbReference>
<accession>A0A8X8W238</accession>
<dbReference type="InterPro" id="IPR046960">
    <property type="entry name" value="PPR_At4g14850-like_plant"/>
</dbReference>
<feature type="repeat" description="PPR" evidence="2">
    <location>
        <begin position="166"/>
        <end position="200"/>
    </location>
</feature>
<evidence type="ECO:0000313" key="4">
    <source>
        <dbReference type="Proteomes" id="UP000298416"/>
    </source>
</evidence>
<dbReference type="GO" id="GO:0009451">
    <property type="term" value="P:RNA modification"/>
    <property type="evidence" value="ECO:0007669"/>
    <property type="project" value="InterPro"/>
</dbReference>
<dbReference type="InterPro" id="IPR011990">
    <property type="entry name" value="TPR-like_helical_dom_sf"/>
</dbReference>
<dbReference type="PANTHER" id="PTHR47926:SF456">
    <property type="entry name" value="PENTATRICOPEPTIDE REPEAT-CONTAINING PROTEIN ELI1, CHLOROPLASTIC"/>
    <property type="match status" value="1"/>
</dbReference>
<dbReference type="AlphaFoldDB" id="A0A8X8W238"/>
<dbReference type="GO" id="GO:0003723">
    <property type="term" value="F:RNA binding"/>
    <property type="evidence" value="ECO:0007669"/>
    <property type="project" value="InterPro"/>
</dbReference>
<keyword evidence="1" id="KW-0677">Repeat</keyword>
<reference evidence="3" key="2">
    <citation type="submission" date="2020-08" db="EMBL/GenBank/DDBJ databases">
        <title>Plant Genome Project.</title>
        <authorList>
            <person name="Zhang R.-G."/>
        </authorList>
    </citation>
    <scope>NUCLEOTIDE SEQUENCE</scope>
    <source>
        <strain evidence="3">Huo1</strain>
        <tissue evidence="3">Leaf</tissue>
    </source>
</reference>
<dbReference type="PROSITE" id="PS51375">
    <property type="entry name" value="PPR"/>
    <property type="match status" value="1"/>
</dbReference>
<dbReference type="EMBL" id="PNBA02000022">
    <property type="protein sequence ID" value="KAG6386514.1"/>
    <property type="molecule type" value="Genomic_DNA"/>
</dbReference>
<dbReference type="Pfam" id="PF01535">
    <property type="entry name" value="PPR"/>
    <property type="match status" value="2"/>
</dbReference>